<dbReference type="Proteomes" id="UP000240883">
    <property type="component" value="Unassembled WGS sequence"/>
</dbReference>
<feature type="region of interest" description="Disordered" evidence="1">
    <location>
        <begin position="22"/>
        <end position="212"/>
    </location>
</feature>
<dbReference type="EMBL" id="KZ678128">
    <property type="protein sequence ID" value="PSN73956.1"/>
    <property type="molecule type" value="Genomic_DNA"/>
</dbReference>
<organism evidence="2 3">
    <name type="scientific">Corynespora cassiicola Philippines</name>
    <dbReference type="NCBI Taxonomy" id="1448308"/>
    <lineage>
        <taxon>Eukaryota</taxon>
        <taxon>Fungi</taxon>
        <taxon>Dikarya</taxon>
        <taxon>Ascomycota</taxon>
        <taxon>Pezizomycotina</taxon>
        <taxon>Dothideomycetes</taxon>
        <taxon>Pleosporomycetidae</taxon>
        <taxon>Pleosporales</taxon>
        <taxon>Corynesporascaceae</taxon>
        <taxon>Corynespora</taxon>
    </lineage>
</organism>
<evidence type="ECO:0000313" key="3">
    <source>
        <dbReference type="Proteomes" id="UP000240883"/>
    </source>
</evidence>
<dbReference type="OrthoDB" id="3796126at2759"/>
<sequence length="709" mass="77339">MGQVATTPTDDGDMSVQIVTNDLRGRQQAVGNTDQKRDSSRKKIFGMSIPGFRSSGSNGNQQPLIPQPQMPPKAAQVFGTSLKRNPKKFSPKPIGNNAGRALSSKVYEQHAHTRDRRLELRNRPARLPMREVRSGTGEPRSQDLEVPPTPPRKDTPPKNNMANADKAVLRARARARTVEKRGDSGNLLDPAAIPQFPSIRSPVSKKGGESPRKFEPFGAQEYLELIEGDGPGEGDRIVSSHAEVENASNEEHEPETAKKLSSESLGVYGELRPRFYSPSNYSLRLFENGGPSQNDDKERFLFSVPNGDIYLYEGSDTGSNDANDADAGKESIGMIFQGSLSDIGPASKTAQVIAANMGEPFNQDPTGMPPTNPMHNLQIGDQPQGSLNHAGYLQPETSRLTEILSHFSPSKVGYSGDFDPNCLSAVPSPLHKYQAPTVMVGPPFAYPPPHYPVDMGSHFQITNEHIDLSANAICALQEKCLRDYSARGKQLDAFLDEQFKDVKAQIRNVSQLAGNVSEQNHNVNSKLDKLHELLKKEIVTHLVSHGKKMESMEQSVKELKKVVQGLQKAAEDKSSSGSLQNGPPMATTYQYPGTALPGHRSQPSLVGYYGAVNDGRPPMPDARNDARLRYGNANTNNANYAMNWGRGPYGNRDGKEDVSPTNSDPYANANANASGDNPGQFNNYMGGFSGYSYPPVHRDFAGYNPNQGK</sequence>
<dbReference type="AlphaFoldDB" id="A0A2T2P8Q7"/>
<feature type="region of interest" description="Disordered" evidence="1">
    <location>
        <begin position="569"/>
        <end position="602"/>
    </location>
</feature>
<proteinExistence type="predicted"/>
<feature type="region of interest" description="Disordered" evidence="1">
    <location>
        <begin position="651"/>
        <end position="678"/>
    </location>
</feature>
<feature type="compositionally biased region" description="Basic and acidic residues" evidence="1">
    <location>
        <begin position="107"/>
        <end position="133"/>
    </location>
</feature>
<accession>A0A2T2P8Q7</accession>
<keyword evidence="3" id="KW-1185">Reference proteome</keyword>
<gene>
    <name evidence="2" type="ORF">BS50DRAFT_566872</name>
</gene>
<evidence type="ECO:0000256" key="1">
    <source>
        <dbReference type="SAM" id="MobiDB-lite"/>
    </source>
</evidence>
<name>A0A2T2P8Q7_CORCC</name>
<feature type="compositionally biased region" description="Polar residues" evidence="1">
    <location>
        <begin position="659"/>
        <end position="678"/>
    </location>
</feature>
<reference evidence="2 3" key="1">
    <citation type="journal article" date="2018" name="Front. Microbiol.">
        <title>Genome-Wide Analysis of Corynespora cassiicola Leaf Fall Disease Putative Effectors.</title>
        <authorList>
            <person name="Lopez D."/>
            <person name="Ribeiro S."/>
            <person name="Label P."/>
            <person name="Fumanal B."/>
            <person name="Venisse J.S."/>
            <person name="Kohler A."/>
            <person name="de Oliveira R.R."/>
            <person name="Labutti K."/>
            <person name="Lipzen A."/>
            <person name="Lail K."/>
            <person name="Bauer D."/>
            <person name="Ohm R.A."/>
            <person name="Barry K.W."/>
            <person name="Spatafora J."/>
            <person name="Grigoriev I.V."/>
            <person name="Martin F.M."/>
            <person name="Pujade-Renaud V."/>
        </authorList>
    </citation>
    <scope>NUCLEOTIDE SEQUENCE [LARGE SCALE GENOMIC DNA]</scope>
    <source>
        <strain evidence="2 3">Philippines</strain>
    </source>
</reference>
<protein>
    <submittedName>
        <fullName evidence="2">Uncharacterized protein</fullName>
    </submittedName>
</protein>
<feature type="compositionally biased region" description="Polar residues" evidence="1">
    <location>
        <begin position="575"/>
        <end position="591"/>
    </location>
</feature>
<evidence type="ECO:0000313" key="2">
    <source>
        <dbReference type="EMBL" id="PSN73956.1"/>
    </source>
</evidence>